<keyword evidence="3" id="KW-1185">Reference proteome</keyword>
<protein>
    <submittedName>
        <fullName evidence="2">13170_t:CDS:1</fullName>
    </submittedName>
</protein>
<dbReference type="Proteomes" id="UP000789342">
    <property type="component" value="Unassembled WGS sequence"/>
</dbReference>
<comment type="caution">
    <text evidence="2">The sequence shown here is derived from an EMBL/GenBank/DDBJ whole genome shotgun (WGS) entry which is preliminary data.</text>
</comment>
<evidence type="ECO:0000313" key="3">
    <source>
        <dbReference type="Proteomes" id="UP000789342"/>
    </source>
</evidence>
<feature type="non-terminal residue" evidence="2">
    <location>
        <position position="1"/>
    </location>
</feature>
<name>A0A9N9JR09_9GLOM</name>
<proteinExistence type="predicted"/>
<gene>
    <name evidence="2" type="ORF">AMORRO_LOCUS18213</name>
</gene>
<sequence>AELEAKNSELLKQGNTKHEADTKQLQNNKEINLIAKLYEENNQSLVNAATYSDESNDVSAKAAQLNTDVYKETGTLVTLECKCYTTPICTKSKSLEDKEMFDFLDQ</sequence>
<organism evidence="2 3">
    <name type="scientific">Acaulospora morrowiae</name>
    <dbReference type="NCBI Taxonomy" id="94023"/>
    <lineage>
        <taxon>Eukaryota</taxon>
        <taxon>Fungi</taxon>
        <taxon>Fungi incertae sedis</taxon>
        <taxon>Mucoromycota</taxon>
        <taxon>Glomeromycotina</taxon>
        <taxon>Glomeromycetes</taxon>
        <taxon>Diversisporales</taxon>
        <taxon>Acaulosporaceae</taxon>
        <taxon>Acaulospora</taxon>
    </lineage>
</organism>
<dbReference type="EMBL" id="CAJVPV010062313">
    <property type="protein sequence ID" value="CAG8791788.1"/>
    <property type="molecule type" value="Genomic_DNA"/>
</dbReference>
<dbReference type="AlphaFoldDB" id="A0A9N9JR09"/>
<evidence type="ECO:0000256" key="1">
    <source>
        <dbReference type="SAM" id="MobiDB-lite"/>
    </source>
</evidence>
<accession>A0A9N9JR09</accession>
<feature type="region of interest" description="Disordered" evidence="1">
    <location>
        <begin position="1"/>
        <end position="22"/>
    </location>
</feature>
<feature type="non-terminal residue" evidence="2">
    <location>
        <position position="106"/>
    </location>
</feature>
<evidence type="ECO:0000313" key="2">
    <source>
        <dbReference type="EMBL" id="CAG8791788.1"/>
    </source>
</evidence>
<reference evidence="2" key="1">
    <citation type="submission" date="2021-06" db="EMBL/GenBank/DDBJ databases">
        <authorList>
            <person name="Kallberg Y."/>
            <person name="Tangrot J."/>
            <person name="Rosling A."/>
        </authorList>
    </citation>
    <scope>NUCLEOTIDE SEQUENCE</scope>
    <source>
        <strain evidence="2">CL551</strain>
    </source>
</reference>